<keyword evidence="2" id="KW-0479">Metal-binding</keyword>
<keyword evidence="1 6" id="KW-0645">Protease</keyword>
<protein>
    <recommendedName>
        <fullName evidence="8">Peptidase M48 domain-containing protein</fullName>
    </recommendedName>
</protein>
<evidence type="ECO:0000256" key="1">
    <source>
        <dbReference type="ARBA" id="ARBA00022670"/>
    </source>
</evidence>
<comment type="similarity">
    <text evidence="6">Belongs to the peptidase M48 family.</text>
</comment>
<name>A0A1C3RLA9_9PROT</name>
<feature type="transmembrane region" description="Helical" evidence="7">
    <location>
        <begin position="41"/>
        <end position="62"/>
    </location>
</feature>
<sequence length="366" mass="41489">MVAVYLSIAGFILAFKLWLMARQHRYLSRQAIDSQFARQRLMVLLGSECWDTLFFALLVLYLPENWMGSGLIQSFLVCVAVLFVFSLTRWAICNVRLWQVAKANDLSQQSFADFIHISAKRLGSLLMWMVPCIFIVLLAGELGSNHIIALVVVALLGGQFIILPLFKTRLFSDLEEDRDYRLGKIPVYEDVETRQSKQANARAFGGGFASFIVYTTALKKLVSEQEFRAVLSHEKGHIVKAHHIKWVVLQSAIILISFYAFMGMNSFLNWGKGFDELLLIALVGLPLMDGLWMGLSNSVMRKFEYEADQVAAREVSAETFVSALEKIWGQNQTPHKDDALYAFFFSAHPTPDERVKRLLSKTTTTP</sequence>
<proteinExistence type="inferred from homology"/>
<dbReference type="PANTHER" id="PTHR10120">
    <property type="entry name" value="CAAX PRENYL PROTEASE 1"/>
    <property type="match status" value="1"/>
</dbReference>
<dbReference type="Pfam" id="PF01435">
    <property type="entry name" value="Peptidase_M48"/>
    <property type="match status" value="1"/>
</dbReference>
<dbReference type="EMBL" id="FLYE01000047">
    <property type="protein sequence ID" value="SCA57969.1"/>
    <property type="molecule type" value="Genomic_DNA"/>
</dbReference>
<dbReference type="InterPro" id="IPR001915">
    <property type="entry name" value="Peptidase_M48"/>
</dbReference>
<evidence type="ECO:0000313" key="9">
    <source>
        <dbReference type="EMBL" id="SCA57969.1"/>
    </source>
</evidence>
<keyword evidence="4 6" id="KW-0862">Zinc</keyword>
<keyword evidence="7" id="KW-1133">Transmembrane helix</keyword>
<evidence type="ECO:0000256" key="3">
    <source>
        <dbReference type="ARBA" id="ARBA00022801"/>
    </source>
</evidence>
<keyword evidence="7" id="KW-0472">Membrane</keyword>
<feature type="domain" description="Peptidase M48" evidence="8">
    <location>
        <begin position="188"/>
        <end position="360"/>
    </location>
</feature>
<feature type="transmembrane region" description="Helical" evidence="7">
    <location>
        <begin position="146"/>
        <end position="166"/>
    </location>
</feature>
<evidence type="ECO:0000256" key="6">
    <source>
        <dbReference type="RuleBase" id="RU003983"/>
    </source>
</evidence>
<dbReference type="OrthoDB" id="15218at2"/>
<accession>A0A1C3RLA9</accession>
<feature type="transmembrane region" description="Helical" evidence="7">
    <location>
        <begin position="277"/>
        <end position="295"/>
    </location>
</feature>
<evidence type="ECO:0000313" key="10">
    <source>
        <dbReference type="Proteomes" id="UP000231658"/>
    </source>
</evidence>
<dbReference type="Proteomes" id="UP000231658">
    <property type="component" value="Unassembled WGS sequence"/>
</dbReference>
<evidence type="ECO:0000256" key="4">
    <source>
        <dbReference type="ARBA" id="ARBA00022833"/>
    </source>
</evidence>
<keyword evidence="7" id="KW-0812">Transmembrane</keyword>
<dbReference type="GO" id="GO:0006508">
    <property type="term" value="P:proteolysis"/>
    <property type="evidence" value="ECO:0007669"/>
    <property type="project" value="UniProtKB-KW"/>
</dbReference>
<dbReference type="AlphaFoldDB" id="A0A1C3RLA9"/>
<feature type="transmembrane region" description="Helical" evidence="7">
    <location>
        <begin position="246"/>
        <end position="265"/>
    </location>
</feature>
<reference evidence="9 10" key="1">
    <citation type="submission" date="2016-07" db="EMBL/GenBank/DDBJ databases">
        <authorList>
            <person name="Lefevre C.T."/>
        </authorList>
    </citation>
    <scope>NUCLEOTIDE SEQUENCE [LARGE SCALE GENOMIC DNA]</scope>
    <source>
        <strain evidence="9">PR1</strain>
    </source>
</reference>
<feature type="transmembrane region" description="Helical" evidence="7">
    <location>
        <begin position="74"/>
        <end position="92"/>
    </location>
</feature>
<dbReference type="GO" id="GO:0046872">
    <property type="term" value="F:metal ion binding"/>
    <property type="evidence" value="ECO:0007669"/>
    <property type="project" value="UniProtKB-KW"/>
</dbReference>
<keyword evidence="5 6" id="KW-0482">Metalloprotease</keyword>
<dbReference type="STRING" id="1867952.MTBPR1_80023"/>
<evidence type="ECO:0000256" key="2">
    <source>
        <dbReference type="ARBA" id="ARBA00022723"/>
    </source>
</evidence>
<comment type="cofactor">
    <cofactor evidence="6">
        <name>Zn(2+)</name>
        <dbReference type="ChEBI" id="CHEBI:29105"/>
    </cofactor>
    <text evidence="6">Binds 1 zinc ion per subunit.</text>
</comment>
<evidence type="ECO:0000256" key="5">
    <source>
        <dbReference type="ARBA" id="ARBA00023049"/>
    </source>
</evidence>
<gene>
    <name evidence="9" type="ORF">MTBPR1_80023</name>
</gene>
<dbReference type="RefSeq" id="WP_069189981.1">
    <property type="nucleotide sequence ID" value="NZ_FLYE01000047.1"/>
</dbReference>
<evidence type="ECO:0000256" key="7">
    <source>
        <dbReference type="SAM" id="Phobius"/>
    </source>
</evidence>
<feature type="transmembrane region" description="Helical" evidence="7">
    <location>
        <begin position="6"/>
        <end position="21"/>
    </location>
</feature>
<evidence type="ECO:0000259" key="8">
    <source>
        <dbReference type="Pfam" id="PF01435"/>
    </source>
</evidence>
<keyword evidence="10" id="KW-1185">Reference proteome</keyword>
<feature type="transmembrane region" description="Helical" evidence="7">
    <location>
        <begin position="122"/>
        <end position="140"/>
    </location>
</feature>
<dbReference type="Gene3D" id="3.30.2010.10">
    <property type="entry name" value="Metalloproteases ('zincins'), catalytic domain"/>
    <property type="match status" value="1"/>
</dbReference>
<keyword evidence="3 6" id="KW-0378">Hydrolase</keyword>
<dbReference type="GO" id="GO:0004222">
    <property type="term" value="F:metalloendopeptidase activity"/>
    <property type="evidence" value="ECO:0007669"/>
    <property type="project" value="InterPro"/>
</dbReference>
<organism evidence="9 10">
    <name type="scientific">Candidatus Terasakiella magnetica</name>
    <dbReference type="NCBI Taxonomy" id="1867952"/>
    <lineage>
        <taxon>Bacteria</taxon>
        <taxon>Pseudomonadati</taxon>
        <taxon>Pseudomonadota</taxon>
        <taxon>Alphaproteobacteria</taxon>
        <taxon>Rhodospirillales</taxon>
        <taxon>Terasakiellaceae</taxon>
        <taxon>Terasakiella</taxon>
    </lineage>
</organism>